<dbReference type="Proteomes" id="UP001556653">
    <property type="component" value="Unassembled WGS sequence"/>
</dbReference>
<sequence>MRIALVAGEPSGDYLGGGLIRALSGHYPGATFEGIGGSHMTAAGLETFHPLDALSVMGVVEVLRHLPRLLAIRRELRRRWMSDPPDVFIGVDAPDFNLGLARSLRATGIPTLQYVSPTVWAWRSGRIRLIRQAVDRMLCIYPFEDEFFARSGVDSRFVGHPLADEIALNTDHAAARESFRVQSGETMVALLPGSRSSEIQRLLPVFLEVAGRVAAVHPESRFVIPAATPALQTMIEHGIDGPPRAARVEVTPGQSRQVLAAADAGLIASGTATLEAMLLKCPSVMAYRVNAMTAMLARRSLRIPFFAMPNLMAGEMLMPEFVQDEANAEAITPAVLSLLEAPRKRREIAERFAELHARLRLNASEQAATAVASLLASRGRLDG</sequence>
<comment type="caution">
    <text evidence="12">The sequence shown here is derived from an EMBL/GenBank/DDBJ whole genome shotgun (WGS) entry which is preliminary data.</text>
</comment>
<name>A0ABV3S7Q3_9GAMM</name>
<dbReference type="Gene3D" id="3.40.50.2000">
    <property type="entry name" value="Glycogen Phosphorylase B"/>
    <property type="match status" value="1"/>
</dbReference>
<comment type="pathway">
    <text evidence="11">Bacterial outer membrane biogenesis; LPS lipid A biosynthesis.</text>
</comment>
<dbReference type="HAMAP" id="MF_00392">
    <property type="entry name" value="LpxB"/>
    <property type="match status" value="1"/>
</dbReference>
<dbReference type="EMBL" id="JBAKFJ010000001">
    <property type="protein sequence ID" value="MEX0386161.1"/>
    <property type="molecule type" value="Genomic_DNA"/>
</dbReference>
<evidence type="ECO:0000313" key="13">
    <source>
        <dbReference type="Proteomes" id="UP001556653"/>
    </source>
</evidence>
<keyword evidence="13" id="KW-1185">Reference proteome</keyword>
<dbReference type="PANTHER" id="PTHR30372:SF4">
    <property type="entry name" value="LIPID-A-DISACCHARIDE SYNTHASE, MITOCHONDRIAL-RELATED"/>
    <property type="match status" value="1"/>
</dbReference>
<keyword evidence="9 11" id="KW-0443">Lipid metabolism</keyword>
<evidence type="ECO:0000256" key="11">
    <source>
        <dbReference type="HAMAP-Rule" id="MF_00392"/>
    </source>
</evidence>
<dbReference type="RefSeq" id="WP_367966639.1">
    <property type="nucleotide sequence ID" value="NZ_JBAKFI010000001.1"/>
</dbReference>
<evidence type="ECO:0000256" key="3">
    <source>
        <dbReference type="ARBA" id="ARBA00012687"/>
    </source>
</evidence>
<accession>A0ABV3S7Q3</accession>
<dbReference type="PANTHER" id="PTHR30372">
    <property type="entry name" value="LIPID-A-DISACCHARIDE SYNTHASE"/>
    <property type="match status" value="1"/>
</dbReference>
<keyword evidence="8 11" id="KW-0808">Transferase</keyword>
<evidence type="ECO:0000256" key="2">
    <source>
        <dbReference type="ARBA" id="ARBA00007868"/>
    </source>
</evidence>
<dbReference type="NCBIfam" id="TIGR00215">
    <property type="entry name" value="lpxB"/>
    <property type="match status" value="1"/>
</dbReference>
<evidence type="ECO:0000256" key="7">
    <source>
        <dbReference type="ARBA" id="ARBA00022676"/>
    </source>
</evidence>
<evidence type="ECO:0000256" key="6">
    <source>
        <dbReference type="ARBA" id="ARBA00022556"/>
    </source>
</evidence>
<proteinExistence type="inferred from homology"/>
<dbReference type="InterPro" id="IPR003835">
    <property type="entry name" value="Glyco_trans_19"/>
</dbReference>
<dbReference type="SUPFAM" id="SSF53756">
    <property type="entry name" value="UDP-Glycosyltransferase/glycogen phosphorylase"/>
    <property type="match status" value="1"/>
</dbReference>
<organism evidence="12 13">
    <name type="scientific">Spiribacter onubensis</name>
    <dbReference type="NCBI Taxonomy" id="3122420"/>
    <lineage>
        <taxon>Bacteria</taxon>
        <taxon>Pseudomonadati</taxon>
        <taxon>Pseudomonadota</taxon>
        <taxon>Gammaproteobacteria</taxon>
        <taxon>Chromatiales</taxon>
        <taxon>Ectothiorhodospiraceae</taxon>
        <taxon>Spiribacter</taxon>
    </lineage>
</organism>
<evidence type="ECO:0000256" key="5">
    <source>
        <dbReference type="ARBA" id="ARBA00022516"/>
    </source>
</evidence>
<dbReference type="EC" id="2.4.1.182" evidence="3 11"/>
<keyword evidence="7 11" id="KW-0328">Glycosyltransferase</keyword>
<evidence type="ECO:0000256" key="4">
    <source>
        <dbReference type="ARBA" id="ARBA00020902"/>
    </source>
</evidence>
<protein>
    <recommendedName>
        <fullName evidence="4 11">Lipid-A-disaccharide synthase</fullName>
        <ecNumber evidence="3 11">2.4.1.182</ecNumber>
    </recommendedName>
</protein>
<dbReference type="Pfam" id="PF02684">
    <property type="entry name" value="LpxB"/>
    <property type="match status" value="1"/>
</dbReference>
<comment type="function">
    <text evidence="1 11">Condensation of UDP-2,3-diacylglucosamine and 2,3-diacylglucosamine-1-phosphate to form lipid A disaccharide, a precursor of lipid A, a phosphorylated glycolipid that anchors the lipopolysaccharide to the outer membrane of the cell.</text>
</comment>
<gene>
    <name evidence="11 12" type="primary">lpxB</name>
    <name evidence="12" type="ORF">V6X64_04000</name>
</gene>
<evidence type="ECO:0000256" key="1">
    <source>
        <dbReference type="ARBA" id="ARBA00002056"/>
    </source>
</evidence>
<evidence type="ECO:0000313" key="12">
    <source>
        <dbReference type="EMBL" id="MEX0386161.1"/>
    </source>
</evidence>
<evidence type="ECO:0000256" key="8">
    <source>
        <dbReference type="ARBA" id="ARBA00022679"/>
    </source>
</evidence>
<keyword evidence="5 11" id="KW-0444">Lipid biosynthesis</keyword>
<reference evidence="12 13" key="1">
    <citation type="submission" date="2024-02" db="EMBL/GenBank/DDBJ databases">
        <title>New especies of Spiribacter isolated from saline water.</title>
        <authorList>
            <person name="Leon M.J."/>
            <person name="De La Haba R."/>
            <person name="Sanchez-Porro C."/>
            <person name="Ventosa A."/>
        </authorList>
    </citation>
    <scope>NUCLEOTIDE SEQUENCE [LARGE SCALE GENOMIC DNA]</scope>
    <source>
        <strain evidence="13">ag22IC4-227</strain>
    </source>
</reference>
<keyword evidence="6 11" id="KW-0441">Lipid A biosynthesis</keyword>
<comment type="catalytic activity">
    <reaction evidence="10 11">
        <text>a lipid X + a UDP-2-N,3-O-bis[(3R)-3-hydroxyacyl]-alpha-D-glucosamine = a lipid A disaccharide + UDP + H(+)</text>
        <dbReference type="Rhea" id="RHEA:67828"/>
        <dbReference type="ChEBI" id="CHEBI:15378"/>
        <dbReference type="ChEBI" id="CHEBI:58223"/>
        <dbReference type="ChEBI" id="CHEBI:137748"/>
        <dbReference type="ChEBI" id="CHEBI:176338"/>
        <dbReference type="ChEBI" id="CHEBI:176343"/>
        <dbReference type="EC" id="2.4.1.182"/>
    </reaction>
</comment>
<evidence type="ECO:0000256" key="9">
    <source>
        <dbReference type="ARBA" id="ARBA00023098"/>
    </source>
</evidence>
<evidence type="ECO:0000256" key="10">
    <source>
        <dbReference type="ARBA" id="ARBA00048975"/>
    </source>
</evidence>
<comment type="similarity">
    <text evidence="2 11">Belongs to the LpxB family.</text>
</comment>
<dbReference type="GO" id="GO:0008915">
    <property type="term" value="F:lipid-A-disaccharide synthase activity"/>
    <property type="evidence" value="ECO:0007669"/>
    <property type="project" value="UniProtKB-EC"/>
</dbReference>